<keyword evidence="3" id="KW-1185">Reference proteome</keyword>
<dbReference type="Pfam" id="PF01370">
    <property type="entry name" value="Epimerase"/>
    <property type="match status" value="1"/>
</dbReference>
<dbReference type="InterPro" id="IPR036291">
    <property type="entry name" value="NAD(P)-bd_dom_sf"/>
</dbReference>
<reference evidence="2 3" key="1">
    <citation type="submission" date="2017-10" db="EMBL/GenBank/DDBJ databases">
        <title>The draft genome sequence of Lewinella nigricans NBRC 102662.</title>
        <authorList>
            <person name="Wang K."/>
        </authorList>
    </citation>
    <scope>NUCLEOTIDE SEQUENCE [LARGE SCALE GENOMIC DNA]</scope>
    <source>
        <strain evidence="2 3">NBRC 102662</strain>
    </source>
</reference>
<dbReference type="Gene3D" id="3.90.25.10">
    <property type="entry name" value="UDP-galactose 4-epimerase, domain 1"/>
    <property type="match status" value="1"/>
</dbReference>
<accession>A0A2D0N8W5</accession>
<gene>
    <name evidence="2" type="ORF">CRP01_17945</name>
</gene>
<dbReference type="OrthoDB" id="9811743at2"/>
<dbReference type="Proteomes" id="UP000223913">
    <property type="component" value="Unassembled WGS sequence"/>
</dbReference>
<dbReference type="PANTHER" id="PTHR43245:SF53">
    <property type="entry name" value="EPIMERASE-RELATED"/>
    <property type="match status" value="1"/>
</dbReference>
<name>A0A2D0N8W5_FLAN2</name>
<dbReference type="Gene3D" id="3.40.50.720">
    <property type="entry name" value="NAD(P)-binding Rossmann-like Domain"/>
    <property type="match status" value="1"/>
</dbReference>
<comment type="caution">
    <text evidence="2">The sequence shown here is derived from an EMBL/GenBank/DDBJ whole genome shotgun (WGS) entry which is preliminary data.</text>
</comment>
<proteinExistence type="predicted"/>
<dbReference type="SUPFAM" id="SSF51735">
    <property type="entry name" value="NAD(P)-binding Rossmann-fold domains"/>
    <property type="match status" value="1"/>
</dbReference>
<protein>
    <submittedName>
        <fullName evidence="2">Epimerase</fullName>
    </submittedName>
</protein>
<dbReference type="PANTHER" id="PTHR43245">
    <property type="entry name" value="BIFUNCTIONAL POLYMYXIN RESISTANCE PROTEIN ARNA"/>
    <property type="match status" value="1"/>
</dbReference>
<evidence type="ECO:0000313" key="2">
    <source>
        <dbReference type="EMBL" id="PHN04915.1"/>
    </source>
</evidence>
<sequence length="346" mass="39131">MKKTHLVSGGCGFVGRNMVKRLYATTEDRIVFVDDLSVGTHPSTWLDAEMGETSGNATFFGESNRLIFIQQDFRETLRDLADTPKYFKDRFGIELERFSDVFHFAAIVGGRAKIDGDPMMVALDLAIDAEFFFWICRHQPERVLYPSSSAAYPVDLQTESDAIALKESDINFKRMGQPDMTYGWSKLTGEYLAHIAATYYNVSVTCIRPFSGYGEDQDLTYPIPAIAARAARKEDPFEVWGSGHQGRDFVHIDDVLDCILLAMDHIHDGTAINIGMGRLTSFREIIGIFTEFAGYNPEIKQLLDKPVGVHSRYCNMDFVKEKLGWEAKISLREGLRRVYDKAVENN</sequence>
<evidence type="ECO:0000259" key="1">
    <source>
        <dbReference type="Pfam" id="PF01370"/>
    </source>
</evidence>
<dbReference type="InterPro" id="IPR050177">
    <property type="entry name" value="Lipid_A_modif_metabolic_enz"/>
</dbReference>
<evidence type="ECO:0000313" key="3">
    <source>
        <dbReference type="Proteomes" id="UP000223913"/>
    </source>
</evidence>
<feature type="domain" description="NAD-dependent epimerase/dehydratase" evidence="1">
    <location>
        <begin position="6"/>
        <end position="275"/>
    </location>
</feature>
<dbReference type="EMBL" id="PDUD01000023">
    <property type="protein sequence ID" value="PHN04915.1"/>
    <property type="molecule type" value="Genomic_DNA"/>
</dbReference>
<organism evidence="2 3">
    <name type="scientific">Flavilitoribacter nigricans (strain ATCC 23147 / DSM 23189 / NBRC 102662 / NCIMB 1420 / SS-2)</name>
    <name type="common">Lewinella nigricans</name>
    <dbReference type="NCBI Taxonomy" id="1122177"/>
    <lineage>
        <taxon>Bacteria</taxon>
        <taxon>Pseudomonadati</taxon>
        <taxon>Bacteroidota</taxon>
        <taxon>Saprospiria</taxon>
        <taxon>Saprospirales</taxon>
        <taxon>Lewinellaceae</taxon>
        <taxon>Flavilitoribacter</taxon>
    </lineage>
</organism>
<dbReference type="RefSeq" id="WP_099151460.1">
    <property type="nucleotide sequence ID" value="NZ_PDUD01000023.1"/>
</dbReference>
<dbReference type="AlphaFoldDB" id="A0A2D0N8W5"/>
<dbReference type="InterPro" id="IPR001509">
    <property type="entry name" value="Epimerase_deHydtase"/>
</dbReference>